<protein>
    <submittedName>
        <fullName evidence="1">Uncharacterized protein</fullName>
    </submittedName>
</protein>
<dbReference type="AlphaFoldDB" id="A0A2P2P5M3"/>
<proteinExistence type="predicted"/>
<accession>A0A2P2P5M3</accession>
<reference evidence="1" key="1">
    <citation type="submission" date="2018-02" db="EMBL/GenBank/DDBJ databases">
        <title>Rhizophora mucronata_Transcriptome.</title>
        <authorList>
            <person name="Meera S.P."/>
            <person name="Sreeshan A."/>
            <person name="Augustine A."/>
        </authorList>
    </citation>
    <scope>NUCLEOTIDE SEQUENCE</scope>
    <source>
        <tissue evidence="1">Leaf</tissue>
    </source>
</reference>
<name>A0A2P2P5M3_RHIMU</name>
<dbReference type="EMBL" id="GGEC01069495">
    <property type="protein sequence ID" value="MBX49979.1"/>
    <property type="molecule type" value="Transcribed_RNA"/>
</dbReference>
<evidence type="ECO:0000313" key="1">
    <source>
        <dbReference type="EMBL" id="MBX49979.1"/>
    </source>
</evidence>
<sequence>MYQITFYCLKVNKPLIKRIWSYLTYRIKGWL</sequence>
<organism evidence="1">
    <name type="scientific">Rhizophora mucronata</name>
    <name type="common">Asiatic mangrove</name>
    <dbReference type="NCBI Taxonomy" id="61149"/>
    <lineage>
        <taxon>Eukaryota</taxon>
        <taxon>Viridiplantae</taxon>
        <taxon>Streptophyta</taxon>
        <taxon>Embryophyta</taxon>
        <taxon>Tracheophyta</taxon>
        <taxon>Spermatophyta</taxon>
        <taxon>Magnoliopsida</taxon>
        <taxon>eudicotyledons</taxon>
        <taxon>Gunneridae</taxon>
        <taxon>Pentapetalae</taxon>
        <taxon>rosids</taxon>
        <taxon>fabids</taxon>
        <taxon>Malpighiales</taxon>
        <taxon>Rhizophoraceae</taxon>
        <taxon>Rhizophora</taxon>
    </lineage>
</organism>